<evidence type="ECO:0000256" key="1">
    <source>
        <dbReference type="ARBA" id="ARBA00010641"/>
    </source>
</evidence>
<proteinExistence type="inferred from homology"/>
<dbReference type="Pfam" id="PF08281">
    <property type="entry name" value="Sigma70_r4_2"/>
    <property type="match status" value="1"/>
</dbReference>
<dbReference type="Proteomes" id="UP000536746">
    <property type="component" value="Unassembled WGS sequence"/>
</dbReference>
<evidence type="ECO:0000256" key="4">
    <source>
        <dbReference type="ARBA" id="ARBA00023163"/>
    </source>
</evidence>
<dbReference type="AlphaFoldDB" id="A0A2D0B6C3"/>
<gene>
    <name evidence="9" type="ORF">CEJ42_08415</name>
    <name evidence="8" type="ORF">HNO84_09080</name>
</gene>
<dbReference type="Pfam" id="PF22029">
    <property type="entry name" value="PhyR_sigma2"/>
    <property type="match status" value="1"/>
</dbReference>
<dbReference type="CDD" id="cd06171">
    <property type="entry name" value="Sigma70_r4"/>
    <property type="match status" value="1"/>
</dbReference>
<accession>A0A2D0B6C3</accession>
<keyword evidence="11" id="KW-1185">Reference proteome</keyword>
<dbReference type="GO" id="GO:0003677">
    <property type="term" value="F:DNA binding"/>
    <property type="evidence" value="ECO:0007669"/>
    <property type="project" value="InterPro"/>
</dbReference>
<evidence type="ECO:0000259" key="6">
    <source>
        <dbReference type="Pfam" id="PF08281"/>
    </source>
</evidence>
<feature type="domain" description="PhyR sigma2" evidence="7">
    <location>
        <begin position="21"/>
        <end position="73"/>
    </location>
</feature>
<dbReference type="PANTHER" id="PTHR43133">
    <property type="entry name" value="RNA POLYMERASE ECF-TYPE SIGMA FACTO"/>
    <property type="match status" value="1"/>
</dbReference>
<dbReference type="OrthoDB" id="9797134at2"/>
<sequence>MFGRKARQEQARQADEQLMLACLPRLRRYARALVGDRNAADDLVQDTLERGWQKLDSWQRGSDMRPWLFAIMHNLHVDQRRRPVLATVDLEEAEAMAAHAMPADRSVALDLEAALRLLPAEQREILLLVVLEEMRYEEVAATLGIPVGTVMSRLSRGRERLRLLMEGGKGARPDPAGSGAASLKVVK</sequence>
<keyword evidence="2" id="KW-0805">Transcription regulation</keyword>
<dbReference type="Gene3D" id="1.10.1740.10">
    <property type="match status" value="1"/>
</dbReference>
<evidence type="ECO:0000313" key="11">
    <source>
        <dbReference type="Proteomes" id="UP000536746"/>
    </source>
</evidence>
<evidence type="ECO:0000313" key="9">
    <source>
        <dbReference type="EMBL" id="OWY29863.1"/>
    </source>
</evidence>
<evidence type="ECO:0000256" key="2">
    <source>
        <dbReference type="ARBA" id="ARBA00023015"/>
    </source>
</evidence>
<dbReference type="SUPFAM" id="SSF88659">
    <property type="entry name" value="Sigma3 and sigma4 domains of RNA polymerase sigma factors"/>
    <property type="match status" value="1"/>
</dbReference>
<evidence type="ECO:0000313" key="10">
    <source>
        <dbReference type="Proteomes" id="UP000197596"/>
    </source>
</evidence>
<dbReference type="GO" id="GO:0006352">
    <property type="term" value="P:DNA-templated transcription initiation"/>
    <property type="evidence" value="ECO:0007669"/>
    <property type="project" value="InterPro"/>
</dbReference>
<reference evidence="8 11" key="2">
    <citation type="journal article" date="2020" name="Front. Plant Sci.">
        <title>Isolation of Rhizosphere Bacteria That Improve Quality and Water Stress Tolerance in Greenhouse Ornamentals.</title>
        <authorList>
            <person name="Nordstedt N.P."/>
            <person name="Jones M.L."/>
        </authorList>
    </citation>
    <scope>NUCLEOTIDE SEQUENCE [LARGE SCALE GENOMIC DNA]</scope>
    <source>
        <strain evidence="8 11">C6C2</strain>
    </source>
</reference>
<organism evidence="9 10">
    <name type="scientific">Herbaspirillum robiniae</name>
    <dbReference type="NCBI Taxonomy" id="2014887"/>
    <lineage>
        <taxon>Bacteria</taxon>
        <taxon>Pseudomonadati</taxon>
        <taxon>Pseudomonadota</taxon>
        <taxon>Betaproteobacteria</taxon>
        <taxon>Burkholderiales</taxon>
        <taxon>Oxalobacteraceae</taxon>
        <taxon>Herbaspirillum</taxon>
    </lineage>
</organism>
<evidence type="ECO:0000256" key="5">
    <source>
        <dbReference type="SAM" id="MobiDB-lite"/>
    </source>
</evidence>
<dbReference type="RefSeq" id="WP_079214674.1">
    <property type="nucleotide sequence ID" value="NZ_CP018845.1"/>
</dbReference>
<dbReference type="NCBIfam" id="TIGR02937">
    <property type="entry name" value="sigma70-ECF"/>
    <property type="match status" value="1"/>
</dbReference>
<dbReference type="EMBL" id="JABFMT010000007">
    <property type="protein sequence ID" value="NUU01752.1"/>
    <property type="molecule type" value="Genomic_DNA"/>
</dbReference>
<dbReference type="GO" id="GO:0016987">
    <property type="term" value="F:sigma factor activity"/>
    <property type="evidence" value="ECO:0007669"/>
    <property type="project" value="UniProtKB-KW"/>
</dbReference>
<dbReference type="InterPro" id="IPR013249">
    <property type="entry name" value="RNA_pol_sigma70_r4_t2"/>
</dbReference>
<dbReference type="InterPro" id="IPR013324">
    <property type="entry name" value="RNA_pol_sigma_r3/r4-like"/>
</dbReference>
<reference evidence="9 10" key="1">
    <citation type="submission" date="2017-06" db="EMBL/GenBank/DDBJ databases">
        <title>Herbaspirillum phytohormonus sp. nov., isolated from the root nodule of Robinia pseudoacacia in lead-zinc mine.</title>
        <authorList>
            <person name="Fan M."/>
            <person name="Lin Y."/>
        </authorList>
    </citation>
    <scope>NUCLEOTIDE SEQUENCE [LARGE SCALE GENOMIC DNA]</scope>
    <source>
        <strain evidence="9 10">HZ10</strain>
    </source>
</reference>
<keyword evidence="3" id="KW-0731">Sigma factor</keyword>
<evidence type="ECO:0000259" key="7">
    <source>
        <dbReference type="Pfam" id="PF22029"/>
    </source>
</evidence>
<dbReference type="EMBL" id="NJGU01000004">
    <property type="protein sequence ID" value="OWY29863.1"/>
    <property type="molecule type" value="Genomic_DNA"/>
</dbReference>
<evidence type="ECO:0000313" key="8">
    <source>
        <dbReference type="EMBL" id="NUU01752.1"/>
    </source>
</evidence>
<feature type="domain" description="RNA polymerase sigma factor 70 region 4 type 2" evidence="6">
    <location>
        <begin position="110"/>
        <end position="161"/>
    </location>
</feature>
<comment type="caution">
    <text evidence="9">The sequence shown here is derived from an EMBL/GenBank/DDBJ whole genome shotgun (WGS) entry which is preliminary data.</text>
</comment>
<dbReference type="InterPro" id="IPR039425">
    <property type="entry name" value="RNA_pol_sigma-70-like"/>
</dbReference>
<name>A0A2D0B6C3_9BURK</name>
<dbReference type="InterPro" id="IPR013325">
    <property type="entry name" value="RNA_pol_sigma_r2"/>
</dbReference>
<dbReference type="InterPro" id="IPR036388">
    <property type="entry name" value="WH-like_DNA-bd_sf"/>
</dbReference>
<evidence type="ECO:0000256" key="3">
    <source>
        <dbReference type="ARBA" id="ARBA00023082"/>
    </source>
</evidence>
<keyword evidence="4" id="KW-0804">Transcription</keyword>
<dbReference type="Proteomes" id="UP000197596">
    <property type="component" value="Unassembled WGS sequence"/>
</dbReference>
<dbReference type="SUPFAM" id="SSF88946">
    <property type="entry name" value="Sigma2 domain of RNA polymerase sigma factors"/>
    <property type="match status" value="1"/>
</dbReference>
<dbReference type="PANTHER" id="PTHR43133:SF25">
    <property type="entry name" value="RNA POLYMERASE SIGMA FACTOR RFAY-RELATED"/>
    <property type="match status" value="1"/>
</dbReference>
<protein>
    <submittedName>
        <fullName evidence="8">RNA polymerase sigma factor</fullName>
    </submittedName>
    <submittedName>
        <fullName evidence="9">RNA polymerase subunit sigma-24</fullName>
    </submittedName>
</protein>
<dbReference type="InterPro" id="IPR053866">
    <property type="entry name" value="PhyR_sigma2"/>
</dbReference>
<dbReference type="InterPro" id="IPR014284">
    <property type="entry name" value="RNA_pol_sigma-70_dom"/>
</dbReference>
<comment type="similarity">
    <text evidence="1">Belongs to the sigma-70 factor family. ECF subfamily.</text>
</comment>
<feature type="region of interest" description="Disordered" evidence="5">
    <location>
        <begin position="165"/>
        <end position="187"/>
    </location>
</feature>
<dbReference type="Gene3D" id="1.10.10.10">
    <property type="entry name" value="Winged helix-like DNA-binding domain superfamily/Winged helix DNA-binding domain"/>
    <property type="match status" value="1"/>
</dbReference>